<dbReference type="SMART" id="SM00450">
    <property type="entry name" value="RHOD"/>
    <property type="match status" value="1"/>
</dbReference>
<organism evidence="2 3">
    <name type="scientific">Deinococcus carri</name>
    <dbReference type="NCBI Taxonomy" id="1211323"/>
    <lineage>
        <taxon>Bacteria</taxon>
        <taxon>Thermotogati</taxon>
        <taxon>Deinococcota</taxon>
        <taxon>Deinococci</taxon>
        <taxon>Deinococcales</taxon>
        <taxon>Deinococcaceae</taxon>
        <taxon>Deinococcus</taxon>
    </lineage>
</organism>
<dbReference type="InterPro" id="IPR001307">
    <property type="entry name" value="Thiosulphate_STrfase_CS"/>
</dbReference>
<dbReference type="Pfam" id="PF00581">
    <property type="entry name" value="Rhodanese"/>
    <property type="match status" value="1"/>
</dbReference>
<evidence type="ECO:0000259" key="1">
    <source>
        <dbReference type="PROSITE" id="PS50206"/>
    </source>
</evidence>
<evidence type="ECO:0000313" key="3">
    <source>
        <dbReference type="Proteomes" id="UP001401887"/>
    </source>
</evidence>
<keyword evidence="3" id="KW-1185">Reference proteome</keyword>
<reference evidence="2 3" key="1">
    <citation type="submission" date="2024-02" db="EMBL/GenBank/DDBJ databases">
        <title>Deinococcus carri NBRC 110142.</title>
        <authorList>
            <person name="Ichikawa N."/>
            <person name="Katano-Makiyama Y."/>
            <person name="Hidaka K."/>
        </authorList>
    </citation>
    <scope>NUCLEOTIDE SEQUENCE [LARGE SCALE GENOMIC DNA]</scope>
    <source>
        <strain evidence="2 3">NBRC 110142</strain>
    </source>
</reference>
<dbReference type="PANTHER" id="PTHR43031:SF1">
    <property type="entry name" value="PYRIDINE NUCLEOTIDE-DISULPHIDE OXIDOREDUCTASE"/>
    <property type="match status" value="1"/>
</dbReference>
<comment type="caution">
    <text evidence="2">The sequence shown here is derived from an EMBL/GenBank/DDBJ whole genome shotgun (WGS) entry which is preliminary data.</text>
</comment>
<accession>A0ABP9W510</accession>
<proteinExistence type="predicted"/>
<dbReference type="InterPro" id="IPR001763">
    <property type="entry name" value="Rhodanese-like_dom"/>
</dbReference>
<dbReference type="PROSITE" id="PS00380">
    <property type="entry name" value="RHODANESE_1"/>
    <property type="match status" value="1"/>
</dbReference>
<protein>
    <submittedName>
        <fullName evidence="2">Thiosulfate sulfurtransferase GlpE</fullName>
    </submittedName>
</protein>
<dbReference type="SUPFAM" id="SSF52821">
    <property type="entry name" value="Rhodanese/Cell cycle control phosphatase"/>
    <property type="match status" value="1"/>
</dbReference>
<dbReference type="InterPro" id="IPR036873">
    <property type="entry name" value="Rhodanese-like_dom_sf"/>
</dbReference>
<dbReference type="EMBL" id="BAABRP010000002">
    <property type="protein sequence ID" value="GAA5512460.1"/>
    <property type="molecule type" value="Genomic_DNA"/>
</dbReference>
<name>A0ABP9W510_9DEIO</name>
<dbReference type="InterPro" id="IPR050229">
    <property type="entry name" value="GlpE_sulfurtransferase"/>
</dbReference>
<dbReference type="PROSITE" id="PS50206">
    <property type="entry name" value="RHODANESE_3"/>
    <property type="match status" value="1"/>
</dbReference>
<gene>
    <name evidence="2" type="primary">glpE_2</name>
    <name evidence="2" type="ORF">Dcar01_01174</name>
</gene>
<dbReference type="Proteomes" id="UP001401887">
    <property type="component" value="Unassembled WGS sequence"/>
</dbReference>
<sequence length="111" mass="11931">MKASDPMTYQDIFTTELAARRREGARLVDVRERGEYEAGHIPGAINLPLSELAGREDEIGPNTVLICASGNRSSQAAAYLASLGKTSLLNLSGGTAAWVREGRDVTWGEQP</sequence>
<dbReference type="Gene3D" id="3.40.250.10">
    <property type="entry name" value="Rhodanese-like domain"/>
    <property type="match status" value="1"/>
</dbReference>
<feature type="domain" description="Rhodanese" evidence="1">
    <location>
        <begin position="21"/>
        <end position="107"/>
    </location>
</feature>
<dbReference type="PANTHER" id="PTHR43031">
    <property type="entry name" value="FAD-DEPENDENT OXIDOREDUCTASE"/>
    <property type="match status" value="1"/>
</dbReference>
<evidence type="ECO:0000313" key="2">
    <source>
        <dbReference type="EMBL" id="GAA5512460.1"/>
    </source>
</evidence>
<dbReference type="CDD" id="cd00158">
    <property type="entry name" value="RHOD"/>
    <property type="match status" value="1"/>
</dbReference>
<dbReference type="RefSeq" id="WP_345462355.1">
    <property type="nucleotide sequence ID" value="NZ_BAABRP010000002.1"/>
</dbReference>